<dbReference type="InterPro" id="IPR007111">
    <property type="entry name" value="NACHT_NTPase"/>
</dbReference>
<dbReference type="InterPro" id="IPR056884">
    <property type="entry name" value="NPHP3-like_N"/>
</dbReference>
<evidence type="ECO:0000313" key="5">
    <source>
        <dbReference type="EMBL" id="ROT39647.1"/>
    </source>
</evidence>
<feature type="region of interest" description="Disordered" evidence="3">
    <location>
        <begin position="700"/>
        <end position="797"/>
    </location>
</feature>
<dbReference type="OrthoDB" id="7464126at2759"/>
<reference evidence="5 6" key="1">
    <citation type="journal article" date="2018" name="Mol. Ecol.">
        <title>The obligate alkalophilic soda-lake fungus Sodiomyces alkalinus has shifted to a protein diet.</title>
        <authorList>
            <person name="Grum-Grzhimaylo A.A."/>
            <person name="Falkoski D.L."/>
            <person name="van den Heuvel J."/>
            <person name="Valero-Jimenez C.A."/>
            <person name="Min B."/>
            <person name="Choi I.G."/>
            <person name="Lipzen A."/>
            <person name="Daum C.G."/>
            <person name="Aanen D.K."/>
            <person name="Tsang A."/>
            <person name="Henrissat B."/>
            <person name="Bilanenko E.N."/>
            <person name="de Vries R.P."/>
            <person name="van Kan J.A.L."/>
            <person name="Grigoriev I.V."/>
            <person name="Debets A.J.M."/>
        </authorList>
    </citation>
    <scope>NUCLEOTIDE SEQUENCE [LARGE SCALE GENOMIC DNA]</scope>
    <source>
        <strain evidence="5 6">F11</strain>
    </source>
</reference>
<evidence type="ECO:0000256" key="1">
    <source>
        <dbReference type="ARBA" id="ARBA00022737"/>
    </source>
</evidence>
<dbReference type="RefSeq" id="XP_028467453.1">
    <property type="nucleotide sequence ID" value="XM_028609098.1"/>
</dbReference>
<dbReference type="PROSITE" id="PS50837">
    <property type="entry name" value="NACHT"/>
    <property type="match status" value="1"/>
</dbReference>
<sequence>MKSEEEASEKDDAVTPQAHSDKWADALEKLSVEDRKRFDVTGIAERSPKDVLADVLEATEKKKRECMRHRWKITIKGRTIILRDVLEKITVWVNKFSAIGKAIAGVDPVTAGLPWAAVCFILQTGLNDVEIFGFVLQSVEGISNLLASTAIFEGLYLNATQPKLSVSDKLSENVISLYATVLQFLSELLHYYSQRTATRFIKSVAFSQSDFEAKYEPVKAAKQDVWELATLAEAEKTSWALESLDNMEETQRQQHQTLSELLANLEQPIDRINTQLDLIQDGLERESRIQILRSISAVPYATHHKAARKGRLEGSGRWLLNNKAFQAWRSDSTSSVLWLHGIPGSGKTKLASLVVDELPGSENMAYFYCMRNPAEPLRGQCNAVLASLVRQLASTSADSPLLSAVVNHYRDALDGMAGFDDFAWTSDESSAILLELLEDYPAVTLVFDAMDEVNPEDRQELMDILSELLREAPNLLKIFVSSRENYDIALHFEGSPNIYIDAQDNRGDIESFIDDRLTAAKLLRGRLPDTLRLKIADTLLEKAHGMFRWVDLQIQSLRPLKVAADIEARLGVLPATLEESYWDIYQDILSSGEHATDLAIFTFQWVMYAKGSIEARHFANFASCALSSDDLAQTFTETEIIDVCANLVVNRSGVLEFAHLSVREFLENLPKRSVELVVKATSHGRIAAACIKYIAVEQSKDPNGDLDDRADEPTDTAEEATDAEKEPKAAAEKPTITVEEPEETVEGSKESAEELQNATEDDDNNVPETPKDAPEDGQEPEDGLKENGGPKADEEATITITMPDKTMLEYASRYWPDHASESGSCRMEKPLQDLIRGLMMNDETKTVANCFKFWARTMRKNTTFPLRHWEDDQLKDACEAPANPIWLACFHGWLDVIEYLYGINYEDIGDARSLASYRGRGVSRSVSEDEKVMSPLLYAVATGNFPLAECLVNLASDVLQTKAQTHSHPLVRAAEDGEEKLFGLLLHKEHGGLDMETEALTGAAKTGKIEIFRICLDYNPELVPLSGRLIFFTACKNGHLEIVVFLLERGVNADEGACLTVAALHGHSAIVKELLRRKVGEMGKSKALIAAISNGDEPSINALRDSGAEKEPAAVLRATREDTPLTALRLIEYGFQVRGRWAKTGRAPLHYASLYGRDKVVAAILHAGAPVEVYDSQGQTPLHLAARRGNTECARVLLDHGADVLATDDQGQIPLDLAEDSNPASCEILIRERMEQLLETLTKAKNTRETTVLGTTDAAPEDASLAQIGQR</sequence>
<keyword evidence="1" id="KW-0677">Repeat</keyword>
<dbReference type="Gene3D" id="1.25.40.20">
    <property type="entry name" value="Ankyrin repeat-containing domain"/>
    <property type="match status" value="1"/>
</dbReference>
<dbReference type="Pfam" id="PF24809">
    <property type="entry name" value="DUF7708"/>
    <property type="match status" value="1"/>
</dbReference>
<dbReference type="STRING" id="1314773.A0A3N2PYS5"/>
<dbReference type="PANTHER" id="PTHR10039">
    <property type="entry name" value="AMELOGENIN"/>
    <property type="match status" value="1"/>
</dbReference>
<dbReference type="GeneID" id="39577576"/>
<feature type="repeat" description="ANK" evidence="2">
    <location>
        <begin position="1177"/>
        <end position="1209"/>
    </location>
</feature>
<dbReference type="InterPro" id="IPR002110">
    <property type="entry name" value="Ankyrin_rpt"/>
</dbReference>
<feature type="compositionally biased region" description="Basic and acidic residues" evidence="3">
    <location>
        <begin position="722"/>
        <end position="731"/>
    </location>
</feature>
<name>A0A3N2PYS5_SODAK</name>
<dbReference type="SMART" id="SM00248">
    <property type="entry name" value="ANK"/>
    <property type="match status" value="6"/>
</dbReference>
<dbReference type="Pfam" id="PF24883">
    <property type="entry name" value="NPHP3_N"/>
    <property type="match status" value="1"/>
</dbReference>
<dbReference type="Gene3D" id="3.40.50.300">
    <property type="entry name" value="P-loop containing nucleotide triphosphate hydrolases"/>
    <property type="match status" value="1"/>
</dbReference>
<dbReference type="PROSITE" id="PS50088">
    <property type="entry name" value="ANK_REPEAT"/>
    <property type="match status" value="2"/>
</dbReference>
<dbReference type="PANTHER" id="PTHR10039:SF16">
    <property type="entry name" value="GPI INOSITOL-DEACYLASE"/>
    <property type="match status" value="1"/>
</dbReference>
<feature type="compositionally biased region" description="Acidic residues" evidence="3">
    <location>
        <begin position="708"/>
        <end position="721"/>
    </location>
</feature>
<keyword evidence="2" id="KW-0040">ANK repeat</keyword>
<feature type="domain" description="NACHT" evidence="4">
    <location>
        <begin position="335"/>
        <end position="485"/>
    </location>
</feature>
<evidence type="ECO:0000313" key="6">
    <source>
        <dbReference type="Proteomes" id="UP000272025"/>
    </source>
</evidence>
<feature type="region of interest" description="Disordered" evidence="3">
    <location>
        <begin position="1249"/>
        <end position="1271"/>
    </location>
</feature>
<dbReference type="SUPFAM" id="SSF48403">
    <property type="entry name" value="Ankyrin repeat"/>
    <property type="match status" value="1"/>
</dbReference>
<feature type="region of interest" description="Disordered" evidence="3">
    <location>
        <begin position="1"/>
        <end position="20"/>
    </location>
</feature>
<organism evidence="5 6">
    <name type="scientific">Sodiomyces alkalinus (strain CBS 110278 / VKM F-3762 / F11)</name>
    <name type="common">Alkaliphilic filamentous fungus</name>
    <dbReference type="NCBI Taxonomy" id="1314773"/>
    <lineage>
        <taxon>Eukaryota</taxon>
        <taxon>Fungi</taxon>
        <taxon>Dikarya</taxon>
        <taxon>Ascomycota</taxon>
        <taxon>Pezizomycotina</taxon>
        <taxon>Sordariomycetes</taxon>
        <taxon>Hypocreomycetidae</taxon>
        <taxon>Glomerellales</taxon>
        <taxon>Plectosphaerellaceae</taxon>
        <taxon>Sodiomyces</taxon>
    </lineage>
</organism>
<evidence type="ECO:0000256" key="2">
    <source>
        <dbReference type="PROSITE-ProRule" id="PRU00023"/>
    </source>
</evidence>
<feature type="repeat" description="ANK" evidence="2">
    <location>
        <begin position="1144"/>
        <end position="1176"/>
    </location>
</feature>
<dbReference type="InterPro" id="IPR056125">
    <property type="entry name" value="DUF7708"/>
</dbReference>
<dbReference type="Proteomes" id="UP000272025">
    <property type="component" value="Unassembled WGS sequence"/>
</dbReference>
<dbReference type="InterPro" id="IPR036770">
    <property type="entry name" value="Ankyrin_rpt-contain_sf"/>
</dbReference>
<dbReference type="InterPro" id="IPR027417">
    <property type="entry name" value="P-loop_NTPase"/>
</dbReference>
<accession>A0A3N2PYS5</accession>
<dbReference type="Pfam" id="PF12796">
    <property type="entry name" value="Ank_2"/>
    <property type="match status" value="2"/>
</dbReference>
<keyword evidence="6" id="KW-1185">Reference proteome</keyword>
<dbReference type="PROSITE" id="PS50297">
    <property type="entry name" value="ANK_REP_REGION"/>
    <property type="match status" value="2"/>
</dbReference>
<proteinExistence type="predicted"/>
<dbReference type="AlphaFoldDB" id="A0A3N2PYS5"/>
<evidence type="ECO:0000259" key="4">
    <source>
        <dbReference type="PROSITE" id="PS50837"/>
    </source>
</evidence>
<protein>
    <recommendedName>
        <fullName evidence="4">NACHT domain-containing protein</fullName>
    </recommendedName>
</protein>
<evidence type="ECO:0000256" key="3">
    <source>
        <dbReference type="SAM" id="MobiDB-lite"/>
    </source>
</evidence>
<gene>
    <name evidence="5" type="ORF">SODALDRAFT_309087</name>
</gene>
<dbReference type="SUPFAM" id="SSF52540">
    <property type="entry name" value="P-loop containing nucleoside triphosphate hydrolases"/>
    <property type="match status" value="1"/>
</dbReference>
<dbReference type="EMBL" id="ML119053">
    <property type="protein sequence ID" value="ROT39647.1"/>
    <property type="molecule type" value="Genomic_DNA"/>
</dbReference>